<dbReference type="Gene3D" id="1.10.1040.10">
    <property type="entry name" value="N-(1-d-carboxylethyl)-l-norvaline Dehydrogenase, domain 2"/>
    <property type="match status" value="1"/>
</dbReference>
<dbReference type="SUPFAM" id="SSF48179">
    <property type="entry name" value="6-phosphogluconate dehydrogenase C-terminal domain-like"/>
    <property type="match status" value="1"/>
</dbReference>
<dbReference type="GO" id="GO:0005634">
    <property type="term" value="C:nucleus"/>
    <property type="evidence" value="ECO:0007669"/>
    <property type="project" value="TreeGrafter"/>
</dbReference>
<feature type="binding site" evidence="7">
    <location>
        <begin position="40"/>
        <end position="45"/>
    </location>
    <ligand>
        <name>NAD(+)</name>
        <dbReference type="ChEBI" id="CHEBI:57540"/>
    </ligand>
</feature>
<feature type="binding site" evidence="7">
    <location>
        <position position="329"/>
    </location>
    <ligand>
        <name>NAD(+)</name>
        <dbReference type="ChEBI" id="CHEBI:57540"/>
    </ligand>
</feature>
<dbReference type="Gene3D" id="3.40.50.720">
    <property type="entry name" value="NAD(P)-binding Rossmann-like Domain"/>
    <property type="match status" value="1"/>
</dbReference>
<evidence type="ECO:0000256" key="9">
    <source>
        <dbReference type="RuleBase" id="RU361243"/>
    </source>
</evidence>
<comment type="similarity">
    <text evidence="1 8">Belongs to the NAD-dependent glycerol-3-phosphate dehydrogenase family.</text>
</comment>
<feature type="binding site" evidence="7">
    <location>
        <position position="128"/>
    </location>
    <ligand>
        <name>NAD(+)</name>
        <dbReference type="ChEBI" id="CHEBI:57540"/>
    </ligand>
</feature>
<dbReference type="PROSITE" id="PS00957">
    <property type="entry name" value="NAD_G3PDH"/>
    <property type="match status" value="1"/>
</dbReference>
<dbReference type="GO" id="GO:0141152">
    <property type="term" value="F:glycerol-3-phosphate dehydrogenase (NAD+) activity"/>
    <property type="evidence" value="ECO:0007669"/>
    <property type="project" value="UniProtKB-UniRule"/>
</dbReference>
<dbReference type="Proteomes" id="UP001164286">
    <property type="component" value="Unassembled WGS sequence"/>
</dbReference>
<protein>
    <recommendedName>
        <fullName evidence="9">Glycerol-3-phosphate dehydrogenase [NAD(+)]</fullName>
        <ecNumber evidence="9">1.1.1.8</ecNumber>
    </recommendedName>
</protein>
<evidence type="ECO:0000256" key="3">
    <source>
        <dbReference type="ARBA" id="ARBA00023027"/>
    </source>
</evidence>
<dbReference type="GO" id="GO:0005829">
    <property type="term" value="C:cytosol"/>
    <property type="evidence" value="ECO:0007669"/>
    <property type="project" value="TreeGrafter"/>
</dbReference>
<evidence type="ECO:0000256" key="8">
    <source>
        <dbReference type="RuleBase" id="RU000437"/>
    </source>
</evidence>
<evidence type="ECO:0000256" key="1">
    <source>
        <dbReference type="ARBA" id="ARBA00011009"/>
    </source>
</evidence>
<organism evidence="13 14">
    <name type="scientific">Dioszegia hungarica</name>
    <dbReference type="NCBI Taxonomy" id="4972"/>
    <lineage>
        <taxon>Eukaryota</taxon>
        <taxon>Fungi</taxon>
        <taxon>Dikarya</taxon>
        <taxon>Basidiomycota</taxon>
        <taxon>Agaricomycotina</taxon>
        <taxon>Tremellomycetes</taxon>
        <taxon>Tremellales</taxon>
        <taxon>Bulleribasidiaceae</taxon>
        <taxon>Dioszegia</taxon>
    </lineage>
</organism>
<reference evidence="13" key="1">
    <citation type="journal article" date="2022" name="G3 (Bethesda)">
        <title>High quality genome of the basidiomycete yeast Dioszegia hungarica PDD-24b-2 isolated from cloud water.</title>
        <authorList>
            <person name="Jarrige D."/>
            <person name="Haridas S."/>
            <person name="Bleykasten-Grosshans C."/>
            <person name="Joly M."/>
            <person name="Nadalig T."/>
            <person name="Sancelme M."/>
            <person name="Vuilleumier S."/>
            <person name="Grigoriev I.V."/>
            <person name="Amato P."/>
            <person name="Bringel F."/>
        </authorList>
    </citation>
    <scope>NUCLEOTIDE SEQUENCE</scope>
    <source>
        <strain evidence="13">PDD-24b-2</strain>
    </source>
</reference>
<feature type="compositionally biased region" description="Polar residues" evidence="10">
    <location>
        <begin position="1"/>
        <end position="13"/>
    </location>
</feature>
<gene>
    <name evidence="13" type="ORF">MKK02DRAFT_36621</name>
</gene>
<dbReference type="NCBIfam" id="TIGR03376">
    <property type="entry name" value="glycerol3P_DH"/>
    <property type="match status" value="1"/>
</dbReference>
<dbReference type="GO" id="GO:0051287">
    <property type="term" value="F:NAD binding"/>
    <property type="evidence" value="ECO:0007669"/>
    <property type="project" value="UniProtKB-UniRule"/>
</dbReference>
<evidence type="ECO:0000313" key="13">
    <source>
        <dbReference type="EMBL" id="KAI9635230.1"/>
    </source>
</evidence>
<dbReference type="EC" id="1.1.1.8" evidence="9"/>
<comment type="caution">
    <text evidence="13">The sequence shown here is derived from an EMBL/GenBank/DDBJ whole genome shotgun (WGS) entry which is preliminary data.</text>
</comment>
<feature type="binding site" evidence="6">
    <location>
        <begin position="302"/>
        <end position="303"/>
    </location>
    <ligand>
        <name>substrate</name>
    </ligand>
</feature>
<dbReference type="Pfam" id="PF01210">
    <property type="entry name" value="NAD_Gly3P_dh_N"/>
    <property type="match status" value="1"/>
</dbReference>
<evidence type="ECO:0000256" key="6">
    <source>
        <dbReference type="PIRSR" id="PIRSR000114-2"/>
    </source>
</evidence>
<feature type="binding site" evidence="7">
    <location>
        <position position="331"/>
    </location>
    <ligand>
        <name>NAD(+)</name>
        <dbReference type="ChEBI" id="CHEBI:57540"/>
    </ligand>
</feature>
<evidence type="ECO:0000313" key="14">
    <source>
        <dbReference type="Proteomes" id="UP001164286"/>
    </source>
</evidence>
<keyword evidence="3 7" id="KW-0520">NAD</keyword>
<dbReference type="PANTHER" id="PTHR11728:SF8">
    <property type="entry name" value="GLYCEROL-3-PHOSPHATE DEHYDROGENASE [NAD(+)]-RELATED"/>
    <property type="match status" value="1"/>
</dbReference>
<dbReference type="GO" id="GO:0046168">
    <property type="term" value="P:glycerol-3-phosphate catabolic process"/>
    <property type="evidence" value="ECO:0007669"/>
    <property type="project" value="UniProtKB-UniRule"/>
</dbReference>
<feature type="binding site" evidence="6">
    <location>
        <position position="153"/>
    </location>
    <ligand>
        <name>substrate</name>
    </ligand>
</feature>
<feature type="compositionally biased region" description="Pro residues" evidence="10">
    <location>
        <begin position="19"/>
        <end position="28"/>
    </location>
</feature>
<evidence type="ECO:0000259" key="11">
    <source>
        <dbReference type="Pfam" id="PF01210"/>
    </source>
</evidence>
<feature type="binding site" evidence="7">
    <location>
        <position position="186"/>
    </location>
    <ligand>
        <name>NAD(+)</name>
        <dbReference type="ChEBI" id="CHEBI:57540"/>
    </ligand>
</feature>
<accession>A0AA38H6W1</accession>
<dbReference type="InterPro" id="IPR036291">
    <property type="entry name" value="NAD(P)-bd_dom_sf"/>
</dbReference>
<feature type="region of interest" description="Disordered" evidence="10">
    <location>
        <begin position="1"/>
        <end position="32"/>
    </location>
</feature>
<evidence type="ECO:0000256" key="5">
    <source>
        <dbReference type="PIRSR" id="PIRSR000114-1"/>
    </source>
</evidence>
<dbReference type="FunFam" id="1.10.1040.10:FF:000004">
    <property type="entry name" value="Glycerol-3-phosphate dehydrogenase [NAD(+)]"/>
    <property type="match status" value="1"/>
</dbReference>
<dbReference type="InterPro" id="IPR008927">
    <property type="entry name" value="6-PGluconate_DH-like_C_sf"/>
</dbReference>
<dbReference type="SUPFAM" id="SSF51735">
    <property type="entry name" value="NAD(P)-binding Rossmann-fold domains"/>
    <property type="match status" value="1"/>
</dbReference>
<dbReference type="EMBL" id="JAKWFO010000005">
    <property type="protein sequence ID" value="KAI9635230.1"/>
    <property type="molecule type" value="Genomic_DNA"/>
</dbReference>
<keyword evidence="14" id="KW-1185">Reference proteome</keyword>
<feature type="binding site" evidence="7">
    <location>
        <position position="302"/>
    </location>
    <ligand>
        <name>NAD(+)</name>
        <dbReference type="ChEBI" id="CHEBI:57540"/>
    </ligand>
</feature>
<evidence type="ECO:0000256" key="7">
    <source>
        <dbReference type="PIRSR" id="PIRSR000114-3"/>
    </source>
</evidence>
<feature type="domain" description="Glycerol-3-phosphate dehydrogenase NAD-dependent N-terminal" evidence="11">
    <location>
        <begin position="35"/>
        <end position="201"/>
    </location>
</feature>
<dbReference type="GO" id="GO:0005975">
    <property type="term" value="P:carbohydrate metabolic process"/>
    <property type="evidence" value="ECO:0007669"/>
    <property type="project" value="InterPro"/>
</dbReference>
<dbReference type="PANTHER" id="PTHR11728">
    <property type="entry name" value="GLYCEROL-3-PHOSPHATE DEHYDROGENASE"/>
    <property type="match status" value="1"/>
</dbReference>
<evidence type="ECO:0000256" key="10">
    <source>
        <dbReference type="SAM" id="MobiDB-lite"/>
    </source>
</evidence>
<dbReference type="InterPro" id="IPR017751">
    <property type="entry name" value="G3P_DH_NAD-dep_euk"/>
</dbReference>
<dbReference type="InterPro" id="IPR011128">
    <property type="entry name" value="G3P_DH_NAD-dep_N"/>
</dbReference>
<feature type="active site" description="Proton acceptor" evidence="5">
    <location>
        <position position="237"/>
    </location>
</feature>
<dbReference type="PRINTS" id="PR00077">
    <property type="entry name" value="GPDHDRGNASE"/>
</dbReference>
<dbReference type="AlphaFoldDB" id="A0AA38H6W1"/>
<dbReference type="GO" id="GO:0042803">
    <property type="term" value="F:protein homodimerization activity"/>
    <property type="evidence" value="ECO:0007669"/>
    <property type="project" value="InterPro"/>
</dbReference>
<dbReference type="Pfam" id="PF07479">
    <property type="entry name" value="NAD_Gly3P_dh_C"/>
    <property type="match status" value="1"/>
</dbReference>
<name>A0AA38H6W1_9TREE</name>
<evidence type="ECO:0000256" key="2">
    <source>
        <dbReference type="ARBA" id="ARBA00023002"/>
    </source>
</evidence>
<feature type="domain" description="Glycerol-3-phosphate dehydrogenase NAD-dependent C-terminal" evidence="12">
    <location>
        <begin position="226"/>
        <end position="372"/>
    </location>
</feature>
<dbReference type="FunFam" id="3.40.50.720:FF:000365">
    <property type="entry name" value="Glycerol-3-phosphate dehydrogenase [NAD(+)]"/>
    <property type="match status" value="1"/>
</dbReference>
<sequence length="375" mass="40403">MSIDPPSNLTTPAFTRPSSPAPQLPPSPLKSGKHKIAVIGSGSWGSALAKIAAENAWKRHDEFHSEVRMWVREKQVNGKKLTEVINRTHLNSRYLPDIPLPRNLVATPHLKDVVKDATLIVFVTPHQFLHTVIREISAPGILTPGARAITAIKGVEVNGTDISTFASLIEAQLSIPTSALSGANIALEVAKGQFCETTIGVPGRADALLWEAVFDSPDFRVATVDDVAGVSLSGALKNIVALAAGMVDGMGMGGNTKAAILRIGLQEMRGFCLEFFAGSKAETFSNESAGIADLITTCYGGRNRKCAEEFAKTGQPFDVIEKKLLNGQKLQGTLTSEEVNRFLLARRRTKGYPLFEKVYKIAFEGMPVNELVKGL</sequence>
<dbReference type="RefSeq" id="XP_052945007.1">
    <property type="nucleotide sequence ID" value="XM_053089461.1"/>
</dbReference>
<dbReference type="InterPro" id="IPR013328">
    <property type="entry name" value="6PGD_dom2"/>
</dbReference>
<keyword evidence="2 8" id="KW-0560">Oxidoreductase</keyword>
<dbReference type="GeneID" id="77728666"/>
<dbReference type="PIRSF" id="PIRSF000114">
    <property type="entry name" value="Glycerol-3-P_dh"/>
    <property type="match status" value="1"/>
</dbReference>
<evidence type="ECO:0000259" key="12">
    <source>
        <dbReference type="Pfam" id="PF07479"/>
    </source>
</evidence>
<comment type="catalytic activity">
    <reaction evidence="4 9">
        <text>sn-glycerol 3-phosphate + NAD(+) = dihydroxyacetone phosphate + NADH + H(+)</text>
        <dbReference type="Rhea" id="RHEA:11092"/>
        <dbReference type="ChEBI" id="CHEBI:15378"/>
        <dbReference type="ChEBI" id="CHEBI:57540"/>
        <dbReference type="ChEBI" id="CHEBI:57597"/>
        <dbReference type="ChEBI" id="CHEBI:57642"/>
        <dbReference type="ChEBI" id="CHEBI:57945"/>
        <dbReference type="EC" id="1.1.1.8"/>
    </reaction>
</comment>
<proteinExistence type="inferred from homology"/>
<dbReference type="InterPro" id="IPR006109">
    <property type="entry name" value="G3P_DH_NAD-dep_C"/>
</dbReference>
<evidence type="ECO:0000256" key="4">
    <source>
        <dbReference type="ARBA" id="ARBA00048683"/>
    </source>
</evidence>
<dbReference type="InterPro" id="IPR006168">
    <property type="entry name" value="G3P_DH_NAD-dep"/>
</dbReference>